<evidence type="ECO:0000313" key="3">
    <source>
        <dbReference type="Proteomes" id="UP000054248"/>
    </source>
</evidence>
<feature type="non-terminal residue" evidence="2">
    <location>
        <position position="399"/>
    </location>
</feature>
<feature type="compositionally biased region" description="Polar residues" evidence="1">
    <location>
        <begin position="277"/>
        <end position="309"/>
    </location>
</feature>
<feature type="region of interest" description="Disordered" evidence="1">
    <location>
        <begin position="223"/>
        <end position="376"/>
    </location>
</feature>
<dbReference type="AlphaFoldDB" id="A0A0C3MFL1"/>
<evidence type="ECO:0000313" key="2">
    <source>
        <dbReference type="EMBL" id="KIO32517.1"/>
    </source>
</evidence>
<sequence length="399" mass="43624">MSAGPESNGTSQFFSPEKRVSFDRLDATFSSLDEPCASDAFVEGRVQMEWGFNANNRNHRFQLAETRVGFVVPDNRSILEVVFVSDALEKQRFLGKNMRLSLTGGMLEWTGAKAKKRPKLTFAKGIRLQKLDEKGKNVIETFDFLPTPSDIQERPPDWLTTPAPSSPPAAEDERPESDVEKKRKRSITPEPAISTLDFNDIRAEDDLDMGVWAGVSVADDKHVDAGRDASTSSRSSVSNDTEGRGAGTASAERPAPHSQISKSSTVHAEPPKKKPRMSSSGQKKSQPNLRAISQNSGTDSRSGSVTSGASVPEGKHRKKNAKKRQKEKERKAMEKAEKPETGDVPTAGSVIEPSPPPPLPPPAPARDPALDLLPGYKCTERTPTEYLAIADIQKNLQRK</sequence>
<proteinExistence type="predicted"/>
<dbReference type="HOGENOM" id="CLU_691819_0_0_1"/>
<feature type="compositionally biased region" description="Basic residues" evidence="1">
    <location>
        <begin position="315"/>
        <end position="325"/>
    </location>
</feature>
<dbReference type="EMBL" id="KN822954">
    <property type="protein sequence ID" value="KIO32517.1"/>
    <property type="molecule type" value="Genomic_DNA"/>
</dbReference>
<feature type="region of interest" description="Disordered" evidence="1">
    <location>
        <begin position="144"/>
        <end position="190"/>
    </location>
</feature>
<protein>
    <submittedName>
        <fullName evidence="2">Uncharacterized protein</fullName>
    </submittedName>
</protein>
<organism evidence="2 3">
    <name type="scientific">Tulasnella calospora MUT 4182</name>
    <dbReference type="NCBI Taxonomy" id="1051891"/>
    <lineage>
        <taxon>Eukaryota</taxon>
        <taxon>Fungi</taxon>
        <taxon>Dikarya</taxon>
        <taxon>Basidiomycota</taxon>
        <taxon>Agaricomycotina</taxon>
        <taxon>Agaricomycetes</taxon>
        <taxon>Cantharellales</taxon>
        <taxon>Tulasnellaceae</taxon>
        <taxon>Tulasnella</taxon>
    </lineage>
</organism>
<feature type="compositionally biased region" description="Basic and acidic residues" evidence="1">
    <location>
        <begin position="326"/>
        <end position="341"/>
    </location>
</feature>
<gene>
    <name evidence="2" type="ORF">M407DRAFT_18570</name>
</gene>
<reference evidence="3" key="2">
    <citation type="submission" date="2015-01" db="EMBL/GenBank/DDBJ databases">
        <title>Evolutionary Origins and Diversification of the Mycorrhizal Mutualists.</title>
        <authorList>
            <consortium name="DOE Joint Genome Institute"/>
            <consortium name="Mycorrhizal Genomics Consortium"/>
            <person name="Kohler A."/>
            <person name="Kuo A."/>
            <person name="Nagy L.G."/>
            <person name="Floudas D."/>
            <person name="Copeland A."/>
            <person name="Barry K.W."/>
            <person name="Cichocki N."/>
            <person name="Veneault-Fourrey C."/>
            <person name="LaButti K."/>
            <person name="Lindquist E.A."/>
            <person name="Lipzen A."/>
            <person name="Lundell T."/>
            <person name="Morin E."/>
            <person name="Murat C."/>
            <person name="Riley R."/>
            <person name="Ohm R."/>
            <person name="Sun H."/>
            <person name="Tunlid A."/>
            <person name="Henrissat B."/>
            <person name="Grigoriev I.V."/>
            <person name="Hibbett D.S."/>
            <person name="Martin F."/>
        </authorList>
    </citation>
    <scope>NUCLEOTIDE SEQUENCE [LARGE SCALE GENOMIC DNA]</scope>
    <source>
        <strain evidence="3">MUT 4182</strain>
    </source>
</reference>
<name>A0A0C3MFL1_9AGAM</name>
<dbReference type="Proteomes" id="UP000054248">
    <property type="component" value="Unassembled WGS sequence"/>
</dbReference>
<keyword evidence="3" id="KW-1185">Reference proteome</keyword>
<feature type="compositionally biased region" description="Pro residues" evidence="1">
    <location>
        <begin position="353"/>
        <end position="365"/>
    </location>
</feature>
<accession>A0A0C3MFL1</accession>
<dbReference type="OrthoDB" id="3290597at2759"/>
<evidence type="ECO:0000256" key="1">
    <source>
        <dbReference type="SAM" id="MobiDB-lite"/>
    </source>
</evidence>
<reference evidence="2 3" key="1">
    <citation type="submission" date="2014-04" db="EMBL/GenBank/DDBJ databases">
        <authorList>
            <consortium name="DOE Joint Genome Institute"/>
            <person name="Kuo A."/>
            <person name="Girlanda M."/>
            <person name="Perotto S."/>
            <person name="Kohler A."/>
            <person name="Nagy L.G."/>
            <person name="Floudas D."/>
            <person name="Copeland A."/>
            <person name="Barry K.W."/>
            <person name="Cichocki N."/>
            <person name="Veneault-Fourrey C."/>
            <person name="LaButti K."/>
            <person name="Lindquist E.A."/>
            <person name="Lipzen A."/>
            <person name="Lundell T."/>
            <person name="Morin E."/>
            <person name="Murat C."/>
            <person name="Sun H."/>
            <person name="Tunlid A."/>
            <person name="Henrissat B."/>
            <person name="Grigoriev I.V."/>
            <person name="Hibbett D.S."/>
            <person name="Martin F."/>
            <person name="Nordberg H.P."/>
            <person name="Cantor M.N."/>
            <person name="Hua S.X."/>
        </authorList>
    </citation>
    <scope>NUCLEOTIDE SEQUENCE [LARGE SCALE GENOMIC DNA]</scope>
    <source>
        <strain evidence="2 3">MUT 4182</strain>
    </source>
</reference>